<gene>
    <name evidence="1" type="ordered locus">Sulac_1663</name>
</gene>
<keyword evidence="1" id="KW-0378">Hydrolase</keyword>
<dbReference type="SUPFAM" id="SSF56784">
    <property type="entry name" value="HAD-like"/>
    <property type="match status" value="1"/>
</dbReference>
<accession>G8TYY1</accession>
<dbReference type="Gene3D" id="3.40.50.1000">
    <property type="entry name" value="HAD superfamily/HAD-like"/>
    <property type="match status" value="1"/>
</dbReference>
<dbReference type="GO" id="GO:0016787">
    <property type="term" value="F:hydrolase activity"/>
    <property type="evidence" value="ECO:0007669"/>
    <property type="project" value="UniProtKB-KW"/>
</dbReference>
<dbReference type="Gene3D" id="1.20.120.710">
    <property type="entry name" value="Haloacid dehalogenase hydrolase-like domain"/>
    <property type="match status" value="1"/>
</dbReference>
<reference evidence="1 2" key="2">
    <citation type="journal article" date="2012" name="Stand. Genomic Sci.">
        <title>Complete genome sequence of the moderately thermophilic mineral-sulfide-oxidizing firmicute Sulfobacillus acidophilus type strain (NAL(T)).</title>
        <authorList>
            <person name="Anderson I."/>
            <person name="Chertkov O."/>
            <person name="Chen A."/>
            <person name="Saunders E."/>
            <person name="Lapidus A."/>
            <person name="Nolan M."/>
            <person name="Lucas S."/>
            <person name="Hammon N."/>
            <person name="Deshpande S."/>
            <person name="Cheng J.F."/>
            <person name="Han C."/>
            <person name="Tapia R."/>
            <person name="Goodwin L.A."/>
            <person name="Pitluck S."/>
            <person name="Liolios K."/>
            <person name="Pagani I."/>
            <person name="Ivanova N."/>
            <person name="Mikhailova N."/>
            <person name="Pati A."/>
            <person name="Palaniappan K."/>
            <person name="Land M."/>
            <person name="Pan C."/>
            <person name="Rohde M."/>
            <person name="Pukall R."/>
            <person name="Goker M."/>
            <person name="Detter J.C."/>
            <person name="Woyke T."/>
            <person name="Bristow J."/>
            <person name="Eisen J.A."/>
            <person name="Markowitz V."/>
            <person name="Hugenholtz P."/>
            <person name="Kyrpides N.C."/>
            <person name="Klenk H.P."/>
            <person name="Mavromatis K."/>
        </authorList>
    </citation>
    <scope>NUCLEOTIDE SEQUENCE [LARGE SCALE GENOMIC DNA]</scope>
    <source>
        <strain evidence="2">ATCC 700253 / DSM 10332 / NAL</strain>
    </source>
</reference>
<evidence type="ECO:0000313" key="1">
    <source>
        <dbReference type="EMBL" id="AEW05160.1"/>
    </source>
</evidence>
<dbReference type="HOGENOM" id="CLU_1179710_0_0_9"/>
<dbReference type="InterPro" id="IPR036412">
    <property type="entry name" value="HAD-like_sf"/>
</dbReference>
<reference evidence="2" key="1">
    <citation type="submission" date="2011-12" db="EMBL/GenBank/DDBJ databases">
        <title>The complete genome of chromosome of Sulfobacillus acidophilus DSM 10332.</title>
        <authorList>
            <person name="Lucas S."/>
            <person name="Han J."/>
            <person name="Lapidus A."/>
            <person name="Bruce D."/>
            <person name="Goodwin L."/>
            <person name="Pitluck S."/>
            <person name="Peters L."/>
            <person name="Kyrpides N."/>
            <person name="Mavromatis K."/>
            <person name="Ivanova N."/>
            <person name="Mikhailova N."/>
            <person name="Chertkov O."/>
            <person name="Saunders E."/>
            <person name="Detter J.C."/>
            <person name="Tapia R."/>
            <person name="Han C."/>
            <person name="Land M."/>
            <person name="Hauser L."/>
            <person name="Markowitz V."/>
            <person name="Cheng J.-F."/>
            <person name="Hugenholtz P."/>
            <person name="Woyke T."/>
            <person name="Wu D."/>
            <person name="Pukall R."/>
            <person name="Gehrich-Schroeter G."/>
            <person name="Schneider S."/>
            <person name="Klenk H.-P."/>
            <person name="Eisen J.A."/>
        </authorList>
    </citation>
    <scope>NUCLEOTIDE SEQUENCE [LARGE SCALE GENOMIC DNA]</scope>
    <source>
        <strain evidence="2">ATCC 700253 / DSM 10332 / NAL</strain>
    </source>
</reference>
<sequence>MRGLMMVDLDGTLYSTDAPYYRLAEELAAYIPASTRDDFLRRVHLHFSGQRPIPFGDNWDAVTRLALTYEARPEGWLMAFERTREAMVASDMLDPLPQPVTRFFQWAGSQIRLVLVTNTPAAVAIPVLTRLQAWPLFHWISFAAQKPAGLFRLAHEAWDGPINPCRTLSIGDHYDQDIGWPYRWGWTTAHISPRRQRPGPTTFRAPTLEILLPALYDWVRALPAADGAPVKHPLT</sequence>
<keyword evidence="2" id="KW-1185">Reference proteome</keyword>
<proteinExistence type="predicted"/>
<dbReference type="PROSITE" id="PS01228">
    <property type="entry name" value="COF_1"/>
    <property type="match status" value="1"/>
</dbReference>
<dbReference type="Proteomes" id="UP000005439">
    <property type="component" value="Chromosome"/>
</dbReference>
<name>G8TYY1_SULAD</name>
<dbReference type="InterPro" id="IPR023214">
    <property type="entry name" value="HAD_sf"/>
</dbReference>
<evidence type="ECO:0000313" key="2">
    <source>
        <dbReference type="Proteomes" id="UP000005439"/>
    </source>
</evidence>
<dbReference type="KEGG" id="sap:Sulac_1663"/>
<dbReference type="EMBL" id="CP003179">
    <property type="protein sequence ID" value="AEW05160.1"/>
    <property type="molecule type" value="Genomic_DNA"/>
</dbReference>
<dbReference type="PATRIC" id="fig|679936.5.peg.1731"/>
<protein>
    <submittedName>
        <fullName evidence="1">HAD superfamily hydrolase</fullName>
    </submittedName>
</protein>
<dbReference type="STRING" id="679936.Sulac_1663"/>
<dbReference type="AlphaFoldDB" id="G8TYY1"/>
<organism evidence="1 2">
    <name type="scientific">Sulfobacillus acidophilus (strain ATCC 700253 / DSM 10332 / NAL)</name>
    <dbReference type="NCBI Taxonomy" id="679936"/>
    <lineage>
        <taxon>Bacteria</taxon>
        <taxon>Bacillati</taxon>
        <taxon>Bacillota</taxon>
        <taxon>Clostridia</taxon>
        <taxon>Eubacteriales</taxon>
        <taxon>Clostridiales Family XVII. Incertae Sedis</taxon>
        <taxon>Sulfobacillus</taxon>
    </lineage>
</organism>